<evidence type="ECO:0000256" key="4">
    <source>
        <dbReference type="ARBA" id="ARBA00008773"/>
    </source>
</evidence>
<dbReference type="InterPro" id="IPR017853">
    <property type="entry name" value="GH"/>
</dbReference>
<keyword evidence="8" id="KW-0964">Secreted</keyword>
<evidence type="ECO:0000256" key="13">
    <source>
        <dbReference type="ARBA" id="ARBA00023277"/>
    </source>
</evidence>
<feature type="chain" id="PRO_5040870499" description="glucan endo-1,3-beta-D-glucosidase" evidence="21">
    <location>
        <begin position="20"/>
        <end position="361"/>
    </location>
</feature>
<evidence type="ECO:0000256" key="21">
    <source>
        <dbReference type="SAM" id="SignalP"/>
    </source>
</evidence>
<evidence type="ECO:0000256" key="1">
    <source>
        <dbReference type="ARBA" id="ARBA00000382"/>
    </source>
</evidence>
<accession>A0A9W7XK87</accession>
<evidence type="ECO:0000256" key="2">
    <source>
        <dbReference type="ARBA" id="ARBA00004191"/>
    </source>
</evidence>
<dbReference type="GO" id="GO:0009277">
    <property type="term" value="C:fungal-type cell wall"/>
    <property type="evidence" value="ECO:0007669"/>
    <property type="project" value="TreeGrafter"/>
</dbReference>
<dbReference type="InterPro" id="IPR000490">
    <property type="entry name" value="Glyco_hydro_17"/>
</dbReference>
<evidence type="ECO:0000256" key="7">
    <source>
        <dbReference type="ARBA" id="ARBA00022512"/>
    </source>
</evidence>
<gene>
    <name evidence="22" type="primary">BGL2_1</name>
    <name evidence="22" type="ORF">LPJ64_003897</name>
</gene>
<dbReference type="AlphaFoldDB" id="A0A9W7XK87"/>
<keyword evidence="9 21" id="KW-0732">Signal</keyword>
<keyword evidence="6" id="KW-1003">Cell membrane</keyword>
<evidence type="ECO:0000256" key="18">
    <source>
        <dbReference type="ARBA" id="ARBA00043078"/>
    </source>
</evidence>
<evidence type="ECO:0000256" key="20">
    <source>
        <dbReference type="SAM" id="MobiDB-lite"/>
    </source>
</evidence>
<evidence type="ECO:0000256" key="3">
    <source>
        <dbReference type="ARBA" id="ARBA00004401"/>
    </source>
</evidence>
<dbReference type="GO" id="GO:0009986">
    <property type="term" value="C:cell surface"/>
    <property type="evidence" value="ECO:0007669"/>
    <property type="project" value="TreeGrafter"/>
</dbReference>
<reference evidence="22" key="1">
    <citation type="submission" date="2022-07" db="EMBL/GenBank/DDBJ databases">
        <title>Phylogenomic reconstructions and comparative analyses of Kickxellomycotina fungi.</title>
        <authorList>
            <person name="Reynolds N.K."/>
            <person name="Stajich J.E."/>
            <person name="Barry K."/>
            <person name="Grigoriev I.V."/>
            <person name="Crous P."/>
            <person name="Smith M.E."/>
        </authorList>
    </citation>
    <scope>NUCLEOTIDE SEQUENCE</scope>
    <source>
        <strain evidence="22">NBRC 105413</strain>
    </source>
</reference>
<evidence type="ECO:0000256" key="17">
    <source>
        <dbReference type="ARBA" id="ARBA00042373"/>
    </source>
</evidence>
<keyword evidence="23" id="KW-1185">Reference proteome</keyword>
<comment type="function">
    <text evidence="16">Glucanases play a role in cell expansion during growth, in cell-cell fusion during mating, and in spore release during sporulation. This enzyme may be involved in beta-glucan degradation. Active on laminarin and lichenan.</text>
</comment>
<dbReference type="Pfam" id="PF00332">
    <property type="entry name" value="Glyco_hydro_17"/>
    <property type="match status" value="1"/>
</dbReference>
<dbReference type="GO" id="GO:0005576">
    <property type="term" value="C:extracellular region"/>
    <property type="evidence" value="ECO:0007669"/>
    <property type="project" value="TreeGrafter"/>
</dbReference>
<sequence length="361" mass="39949">MPAVKQILTLALLASSALCNSHFNGLNYNPKRQDGSCPNVYQVQNDLKVLRPYTNRLRIYSVHDCNQGEPVLRAMENTDWKVTLGLWVNQNDSVFEADLNELIRLAGVFDFSKQVDAVVVGSEAIYRGEQTAEQLAAKVLKVKSELAKLGLQSIPVTSSETWPSYYQPLIDAVDFVNMHGFPFWEGVSIDAANDKMFDHIHDLQAAAKGKRVVVGETGWPTAGDNYGPAATSVENAQKYMQQFICRANQENIDYFWFSAFDQSWASTNNASNVEGHWGIILDDYVTPKFQQPLYLCSDDKDHSYSASSIESTGSGPSSNADNANNANNGYNSVYVNDNKGSADKSGFVAGYSASQRCRHSY</sequence>
<evidence type="ECO:0000256" key="5">
    <source>
        <dbReference type="ARBA" id="ARBA00012780"/>
    </source>
</evidence>
<dbReference type="GO" id="GO:0042973">
    <property type="term" value="F:glucan endo-1,3-beta-D-glucosidase activity"/>
    <property type="evidence" value="ECO:0007669"/>
    <property type="project" value="UniProtKB-EC"/>
</dbReference>
<evidence type="ECO:0000256" key="12">
    <source>
        <dbReference type="ARBA" id="ARBA00023180"/>
    </source>
</evidence>
<protein>
    <recommendedName>
        <fullName evidence="5">glucan endo-1,3-beta-D-glucosidase</fullName>
        <ecNumber evidence="5">3.2.1.39</ecNumber>
    </recommendedName>
    <alternativeName>
        <fullName evidence="18">Endo-1,3-beta-glucanase btgC</fullName>
    </alternativeName>
    <alternativeName>
        <fullName evidence="17">Laminarinase btgC</fullName>
    </alternativeName>
</protein>
<keyword evidence="7" id="KW-0134">Cell wall</keyword>
<dbReference type="EC" id="3.2.1.39" evidence="5"/>
<dbReference type="InterPro" id="IPR050732">
    <property type="entry name" value="Beta-glucan_modifiers"/>
</dbReference>
<organism evidence="22 23">
    <name type="scientific">Coemansia asiatica</name>
    <dbReference type="NCBI Taxonomy" id="1052880"/>
    <lineage>
        <taxon>Eukaryota</taxon>
        <taxon>Fungi</taxon>
        <taxon>Fungi incertae sedis</taxon>
        <taxon>Zoopagomycota</taxon>
        <taxon>Kickxellomycotina</taxon>
        <taxon>Kickxellomycetes</taxon>
        <taxon>Kickxellales</taxon>
        <taxon>Kickxellaceae</taxon>
        <taxon>Coemansia</taxon>
    </lineage>
</organism>
<feature type="signal peptide" evidence="21">
    <location>
        <begin position="1"/>
        <end position="19"/>
    </location>
</feature>
<evidence type="ECO:0000256" key="8">
    <source>
        <dbReference type="ARBA" id="ARBA00022525"/>
    </source>
</evidence>
<keyword evidence="13" id="KW-0119">Carbohydrate metabolism</keyword>
<evidence type="ECO:0000256" key="9">
    <source>
        <dbReference type="ARBA" id="ARBA00022729"/>
    </source>
</evidence>
<keyword evidence="15" id="KW-0624">Polysaccharide degradation</keyword>
<evidence type="ECO:0000313" key="23">
    <source>
        <dbReference type="Proteomes" id="UP001145021"/>
    </source>
</evidence>
<proteinExistence type="inferred from homology"/>
<dbReference type="PANTHER" id="PTHR16631">
    <property type="entry name" value="GLUCAN 1,3-BETA-GLUCOSIDASE"/>
    <property type="match status" value="1"/>
</dbReference>
<evidence type="ECO:0000256" key="15">
    <source>
        <dbReference type="ARBA" id="ARBA00023326"/>
    </source>
</evidence>
<comment type="similarity">
    <text evidence="4 19">Belongs to the glycosyl hydrolase 17 family.</text>
</comment>
<dbReference type="PANTHER" id="PTHR16631:SF17">
    <property type="entry name" value="GLUCAN ENDO-1,3-BETA-GLUCOSIDASE BTGC"/>
    <property type="match status" value="1"/>
</dbReference>
<keyword evidence="14" id="KW-0961">Cell wall biogenesis/degradation</keyword>
<evidence type="ECO:0000256" key="14">
    <source>
        <dbReference type="ARBA" id="ARBA00023316"/>
    </source>
</evidence>
<evidence type="ECO:0000313" key="22">
    <source>
        <dbReference type="EMBL" id="KAJ1644430.1"/>
    </source>
</evidence>
<dbReference type="GO" id="GO:0071555">
    <property type="term" value="P:cell wall organization"/>
    <property type="evidence" value="ECO:0007669"/>
    <property type="project" value="UniProtKB-KW"/>
</dbReference>
<dbReference type="Gene3D" id="3.20.20.80">
    <property type="entry name" value="Glycosidases"/>
    <property type="match status" value="2"/>
</dbReference>
<dbReference type="SUPFAM" id="SSF51445">
    <property type="entry name" value="(Trans)glycosidases"/>
    <property type="match status" value="1"/>
</dbReference>
<dbReference type="GO" id="GO:0005886">
    <property type="term" value="C:plasma membrane"/>
    <property type="evidence" value="ECO:0007669"/>
    <property type="project" value="UniProtKB-SubCell"/>
</dbReference>
<comment type="catalytic activity">
    <reaction evidence="1">
        <text>Hydrolysis of (1-&gt;3)-beta-D-glucosidic linkages in (1-&gt;3)-beta-D-glucans.</text>
        <dbReference type="EC" id="3.2.1.39"/>
    </reaction>
</comment>
<keyword evidence="12" id="KW-0325">Glycoprotein</keyword>
<evidence type="ECO:0000256" key="16">
    <source>
        <dbReference type="ARBA" id="ARBA00037649"/>
    </source>
</evidence>
<dbReference type="EMBL" id="JANBOH010000166">
    <property type="protein sequence ID" value="KAJ1644430.1"/>
    <property type="molecule type" value="Genomic_DNA"/>
</dbReference>
<comment type="subcellular location">
    <subcellularLocation>
        <location evidence="3">Cell membrane</location>
        <topology evidence="3">Single-pass type II membrane protein</topology>
    </subcellularLocation>
    <subcellularLocation>
        <location evidence="2">Secreted</location>
        <location evidence="2">Cell wall</location>
    </subcellularLocation>
</comment>
<evidence type="ECO:0000256" key="10">
    <source>
        <dbReference type="ARBA" id="ARBA00022801"/>
    </source>
</evidence>
<evidence type="ECO:0000256" key="11">
    <source>
        <dbReference type="ARBA" id="ARBA00023136"/>
    </source>
</evidence>
<keyword evidence="22" id="KW-0326">Glycosidase</keyword>
<comment type="caution">
    <text evidence="22">The sequence shown here is derived from an EMBL/GenBank/DDBJ whole genome shotgun (WGS) entry which is preliminary data.</text>
</comment>
<keyword evidence="11" id="KW-0472">Membrane</keyword>
<evidence type="ECO:0000256" key="19">
    <source>
        <dbReference type="RuleBase" id="RU004335"/>
    </source>
</evidence>
<name>A0A9W7XK87_9FUNG</name>
<feature type="region of interest" description="Disordered" evidence="20">
    <location>
        <begin position="306"/>
        <end position="325"/>
    </location>
</feature>
<dbReference type="GO" id="GO:0000272">
    <property type="term" value="P:polysaccharide catabolic process"/>
    <property type="evidence" value="ECO:0007669"/>
    <property type="project" value="UniProtKB-KW"/>
</dbReference>
<keyword evidence="10 22" id="KW-0378">Hydrolase</keyword>
<dbReference type="Proteomes" id="UP001145021">
    <property type="component" value="Unassembled WGS sequence"/>
</dbReference>
<evidence type="ECO:0000256" key="6">
    <source>
        <dbReference type="ARBA" id="ARBA00022475"/>
    </source>
</evidence>